<protein>
    <submittedName>
        <fullName evidence="1">Uncharacterized protein</fullName>
    </submittedName>
</protein>
<sequence>LQNKFKTISLNNHVLSPLQNKFRRFTAIRRRQQGCDDNHLMAMSEETQGNHDALLAIDLCVEEQYRLEEDLAASM</sequence>
<dbReference type="AlphaFoldDB" id="A0AAD5BYE7"/>
<dbReference type="Proteomes" id="UP001206925">
    <property type="component" value="Unassembled WGS sequence"/>
</dbReference>
<proteinExistence type="predicted"/>
<accession>A0AAD5BYE7</accession>
<evidence type="ECO:0000313" key="1">
    <source>
        <dbReference type="EMBL" id="KAI7731822.1"/>
    </source>
</evidence>
<dbReference type="EMBL" id="JAMZMK010010374">
    <property type="protein sequence ID" value="KAI7731822.1"/>
    <property type="molecule type" value="Genomic_DNA"/>
</dbReference>
<reference evidence="1" key="1">
    <citation type="submission" date="2022-06" db="EMBL/GenBank/DDBJ databases">
        <title>Uncovering the hologenomic basis of an extraordinary plant invasion.</title>
        <authorList>
            <person name="Bieker V.C."/>
            <person name="Martin M.D."/>
            <person name="Gilbert T."/>
            <person name="Hodgins K."/>
            <person name="Battlay P."/>
            <person name="Petersen B."/>
            <person name="Wilson J."/>
        </authorList>
    </citation>
    <scope>NUCLEOTIDE SEQUENCE</scope>
    <source>
        <strain evidence="1">AA19_3_7</strain>
        <tissue evidence="1">Leaf</tissue>
    </source>
</reference>
<comment type="caution">
    <text evidence="1">The sequence shown here is derived from an EMBL/GenBank/DDBJ whole genome shotgun (WGS) entry which is preliminary data.</text>
</comment>
<feature type="non-terminal residue" evidence="1">
    <location>
        <position position="75"/>
    </location>
</feature>
<evidence type="ECO:0000313" key="2">
    <source>
        <dbReference type="Proteomes" id="UP001206925"/>
    </source>
</evidence>
<keyword evidence="2" id="KW-1185">Reference proteome</keyword>
<name>A0AAD5BYE7_AMBAR</name>
<gene>
    <name evidence="1" type="ORF">M8C21_001485</name>
</gene>
<organism evidence="1 2">
    <name type="scientific">Ambrosia artemisiifolia</name>
    <name type="common">Common ragweed</name>
    <dbReference type="NCBI Taxonomy" id="4212"/>
    <lineage>
        <taxon>Eukaryota</taxon>
        <taxon>Viridiplantae</taxon>
        <taxon>Streptophyta</taxon>
        <taxon>Embryophyta</taxon>
        <taxon>Tracheophyta</taxon>
        <taxon>Spermatophyta</taxon>
        <taxon>Magnoliopsida</taxon>
        <taxon>eudicotyledons</taxon>
        <taxon>Gunneridae</taxon>
        <taxon>Pentapetalae</taxon>
        <taxon>asterids</taxon>
        <taxon>campanulids</taxon>
        <taxon>Asterales</taxon>
        <taxon>Asteraceae</taxon>
        <taxon>Asteroideae</taxon>
        <taxon>Heliantheae alliance</taxon>
        <taxon>Heliantheae</taxon>
        <taxon>Ambrosia</taxon>
    </lineage>
</organism>